<dbReference type="SUPFAM" id="SSF53850">
    <property type="entry name" value="Periplasmic binding protein-like II"/>
    <property type="match status" value="1"/>
</dbReference>
<evidence type="ECO:0000259" key="6">
    <source>
        <dbReference type="PROSITE" id="PS51171"/>
    </source>
</evidence>
<gene>
    <name evidence="7" type="ORF">NE237_010263</name>
</gene>
<evidence type="ECO:0000256" key="3">
    <source>
        <dbReference type="ARBA" id="ARBA00023222"/>
    </source>
</evidence>
<keyword evidence="4" id="KW-0456">Lyase</keyword>
<dbReference type="PANTHER" id="PTHR21022:SF42">
    <property type="entry name" value="AROGENATE DEHYDRATASE_PREPHENATE DEHYDRATASE 2, CHLOROPLASTIC"/>
    <property type="match status" value="1"/>
</dbReference>
<evidence type="ECO:0000256" key="1">
    <source>
        <dbReference type="ARBA" id="ARBA00022605"/>
    </source>
</evidence>
<protein>
    <recommendedName>
        <fullName evidence="6">Prephenate dehydratase domain-containing protein</fullName>
    </recommendedName>
</protein>
<accession>A0A9Q0R129</accession>
<comment type="caution">
    <text evidence="7">The sequence shown here is derived from an EMBL/GenBank/DDBJ whole genome shotgun (WGS) entry which is preliminary data.</text>
</comment>
<keyword evidence="3" id="KW-0584">Phenylalanine biosynthesis</keyword>
<dbReference type="GO" id="GO:0009507">
    <property type="term" value="C:chloroplast"/>
    <property type="evidence" value="ECO:0007669"/>
    <property type="project" value="TreeGrafter"/>
</dbReference>
<evidence type="ECO:0000256" key="4">
    <source>
        <dbReference type="ARBA" id="ARBA00023239"/>
    </source>
</evidence>
<dbReference type="InterPro" id="IPR018528">
    <property type="entry name" value="Preph_deHydtase_CS"/>
</dbReference>
<keyword evidence="1" id="KW-0028">Amino-acid biosynthesis</keyword>
<comment type="pathway">
    <text evidence="5">Amino-acid biosynthesis.</text>
</comment>
<dbReference type="EMBL" id="JAMYWD010000002">
    <property type="protein sequence ID" value="KAJ4979483.1"/>
    <property type="molecule type" value="Genomic_DNA"/>
</dbReference>
<sequence length="173" mass="19278">MFLAIHMYATHYVSCSCSKLGVIKEAVDNTVSAAQLNLEYSKVSDDHVHGQGMFLPKKLQDAGAVGSSKAAKIYGLNILAEDIQDDADNVTRFLMLAREPIIPSTDGPFKITGGFEEIGMGRSCSHKRLERNRDGERKIKGEKREMSCRSQDRERKIRGEEFRLSSEVKVGIL</sequence>
<feature type="domain" description="Prephenate dehydratase" evidence="6">
    <location>
        <begin position="1"/>
        <end position="98"/>
    </location>
</feature>
<dbReference type="PROSITE" id="PS00857">
    <property type="entry name" value="PREPHENATE_DEHYDR_1"/>
    <property type="match status" value="1"/>
</dbReference>
<keyword evidence="8" id="KW-1185">Reference proteome</keyword>
<evidence type="ECO:0000313" key="8">
    <source>
        <dbReference type="Proteomes" id="UP001141806"/>
    </source>
</evidence>
<dbReference type="GO" id="GO:0004664">
    <property type="term" value="F:prephenate dehydratase activity"/>
    <property type="evidence" value="ECO:0007669"/>
    <property type="project" value="InterPro"/>
</dbReference>
<dbReference type="OrthoDB" id="983542at2759"/>
<dbReference type="GO" id="GO:0009094">
    <property type="term" value="P:L-phenylalanine biosynthetic process"/>
    <property type="evidence" value="ECO:0007669"/>
    <property type="project" value="UniProtKB-KW"/>
</dbReference>
<keyword evidence="2" id="KW-0057">Aromatic amino acid biosynthesis</keyword>
<dbReference type="PROSITE" id="PS51171">
    <property type="entry name" value="PREPHENATE_DEHYDR_3"/>
    <property type="match status" value="1"/>
</dbReference>
<proteinExistence type="predicted"/>
<evidence type="ECO:0000256" key="2">
    <source>
        <dbReference type="ARBA" id="ARBA00023141"/>
    </source>
</evidence>
<evidence type="ECO:0000256" key="5">
    <source>
        <dbReference type="ARBA" id="ARBA00029440"/>
    </source>
</evidence>
<dbReference type="GO" id="GO:0047769">
    <property type="term" value="F:arogenate dehydratase activity"/>
    <property type="evidence" value="ECO:0007669"/>
    <property type="project" value="TreeGrafter"/>
</dbReference>
<dbReference type="PANTHER" id="PTHR21022">
    <property type="entry name" value="PREPHENATE DEHYDRATASE P PROTEIN"/>
    <property type="match status" value="1"/>
</dbReference>
<dbReference type="AlphaFoldDB" id="A0A9Q0R129"/>
<reference evidence="7" key="1">
    <citation type="journal article" date="2023" name="Plant J.">
        <title>The genome of the king protea, Protea cynaroides.</title>
        <authorList>
            <person name="Chang J."/>
            <person name="Duong T.A."/>
            <person name="Schoeman C."/>
            <person name="Ma X."/>
            <person name="Roodt D."/>
            <person name="Barker N."/>
            <person name="Li Z."/>
            <person name="Van de Peer Y."/>
            <person name="Mizrachi E."/>
        </authorList>
    </citation>
    <scope>NUCLEOTIDE SEQUENCE</scope>
    <source>
        <tissue evidence="7">Young leaves</tissue>
    </source>
</reference>
<name>A0A9Q0R129_9MAGN</name>
<evidence type="ECO:0000313" key="7">
    <source>
        <dbReference type="EMBL" id="KAJ4979483.1"/>
    </source>
</evidence>
<organism evidence="7 8">
    <name type="scientific">Protea cynaroides</name>
    <dbReference type="NCBI Taxonomy" id="273540"/>
    <lineage>
        <taxon>Eukaryota</taxon>
        <taxon>Viridiplantae</taxon>
        <taxon>Streptophyta</taxon>
        <taxon>Embryophyta</taxon>
        <taxon>Tracheophyta</taxon>
        <taxon>Spermatophyta</taxon>
        <taxon>Magnoliopsida</taxon>
        <taxon>Proteales</taxon>
        <taxon>Proteaceae</taxon>
        <taxon>Protea</taxon>
    </lineage>
</organism>
<dbReference type="Pfam" id="PF00800">
    <property type="entry name" value="PDT"/>
    <property type="match status" value="1"/>
</dbReference>
<dbReference type="Gene3D" id="3.40.190.10">
    <property type="entry name" value="Periplasmic binding protein-like II"/>
    <property type="match status" value="1"/>
</dbReference>
<dbReference type="InterPro" id="IPR001086">
    <property type="entry name" value="Preph_deHydtase"/>
</dbReference>
<dbReference type="Proteomes" id="UP001141806">
    <property type="component" value="Unassembled WGS sequence"/>
</dbReference>